<dbReference type="Pfam" id="PF22664">
    <property type="entry name" value="TRI-like_N"/>
    <property type="match status" value="1"/>
</dbReference>
<evidence type="ECO:0000259" key="2">
    <source>
        <dbReference type="Pfam" id="PF22664"/>
    </source>
</evidence>
<dbReference type="AlphaFoldDB" id="A0AAN6XLK5"/>
<keyword evidence="4" id="KW-1185">Reference proteome</keyword>
<feature type="domain" description="Trichothecene 3-O-acetyltransferase-like N-terminal" evidence="2">
    <location>
        <begin position="18"/>
        <end position="162"/>
    </location>
</feature>
<organism evidence="3 4">
    <name type="scientific">Triangularia verruculosa</name>
    <dbReference type="NCBI Taxonomy" id="2587418"/>
    <lineage>
        <taxon>Eukaryota</taxon>
        <taxon>Fungi</taxon>
        <taxon>Dikarya</taxon>
        <taxon>Ascomycota</taxon>
        <taxon>Pezizomycotina</taxon>
        <taxon>Sordariomycetes</taxon>
        <taxon>Sordariomycetidae</taxon>
        <taxon>Sordariales</taxon>
        <taxon>Podosporaceae</taxon>
        <taxon>Triangularia</taxon>
    </lineage>
</organism>
<keyword evidence="1" id="KW-0808">Transferase</keyword>
<dbReference type="InterPro" id="IPR054710">
    <property type="entry name" value="Tri101-like_N"/>
</dbReference>
<dbReference type="InterPro" id="IPR050317">
    <property type="entry name" value="Plant_Fungal_Acyltransferase"/>
</dbReference>
<evidence type="ECO:0000313" key="3">
    <source>
        <dbReference type="EMBL" id="KAK4202949.1"/>
    </source>
</evidence>
<dbReference type="EMBL" id="MU863893">
    <property type="protein sequence ID" value="KAK4202949.1"/>
    <property type="molecule type" value="Genomic_DNA"/>
</dbReference>
<name>A0AAN6XLK5_9PEZI</name>
<dbReference type="PANTHER" id="PTHR31642:SF310">
    <property type="entry name" value="FATTY ALCOHOL:CAFFEOYL-COA ACYLTRANSFERASE"/>
    <property type="match status" value="1"/>
</dbReference>
<dbReference type="InterPro" id="IPR023213">
    <property type="entry name" value="CAT-like_dom_sf"/>
</dbReference>
<protein>
    <recommendedName>
        <fullName evidence="2">Trichothecene 3-O-acetyltransferase-like N-terminal domain-containing protein</fullName>
    </recommendedName>
</protein>
<gene>
    <name evidence="3" type="ORF">QBC40DRAFT_294327</name>
</gene>
<evidence type="ECO:0000256" key="1">
    <source>
        <dbReference type="ARBA" id="ARBA00022679"/>
    </source>
</evidence>
<reference evidence="3" key="1">
    <citation type="journal article" date="2023" name="Mol. Phylogenet. Evol.">
        <title>Genome-scale phylogeny and comparative genomics of the fungal order Sordariales.</title>
        <authorList>
            <person name="Hensen N."/>
            <person name="Bonometti L."/>
            <person name="Westerberg I."/>
            <person name="Brannstrom I.O."/>
            <person name="Guillou S."/>
            <person name="Cros-Aarteil S."/>
            <person name="Calhoun S."/>
            <person name="Haridas S."/>
            <person name="Kuo A."/>
            <person name="Mondo S."/>
            <person name="Pangilinan J."/>
            <person name="Riley R."/>
            <person name="LaButti K."/>
            <person name="Andreopoulos B."/>
            <person name="Lipzen A."/>
            <person name="Chen C."/>
            <person name="Yan M."/>
            <person name="Daum C."/>
            <person name="Ng V."/>
            <person name="Clum A."/>
            <person name="Steindorff A."/>
            <person name="Ohm R.A."/>
            <person name="Martin F."/>
            <person name="Silar P."/>
            <person name="Natvig D.O."/>
            <person name="Lalanne C."/>
            <person name="Gautier V."/>
            <person name="Ament-Velasquez S.L."/>
            <person name="Kruys A."/>
            <person name="Hutchinson M.I."/>
            <person name="Powell A.J."/>
            <person name="Barry K."/>
            <person name="Miller A.N."/>
            <person name="Grigoriev I.V."/>
            <person name="Debuchy R."/>
            <person name="Gladieux P."/>
            <person name="Hiltunen Thoren M."/>
            <person name="Johannesson H."/>
        </authorList>
    </citation>
    <scope>NUCLEOTIDE SEQUENCE</scope>
    <source>
        <strain evidence="3">CBS 315.58</strain>
    </source>
</reference>
<comment type="caution">
    <text evidence="3">The sequence shown here is derived from an EMBL/GenBank/DDBJ whole genome shotgun (WGS) entry which is preliminary data.</text>
</comment>
<sequence length="490" mass="54285">MNAPRRLSLWDQAALRGYISVALCFPLSLDKAPPSFYTTHHLKESLKHLAKERPEFAGNLTVNNTNVYLQQQPSSDFIPLEVINTHFEASYDQLANQGFPAKAFVNPEFTLNRPLVEGGEPVPVSLLRVLFIKGGFVLFVHLHHSFGDGSSLASFLEFLGEATVAEAAVNSPTTSRQETNCWLDFPHQKYGGSFTTLLAKCPEYALIDQPTGPTTPILTTLSKAPETNDIGKTFVIDIQKIIEIFDKSLKVSAFYGLSALAWSHIARARLSGSEPVQREAFKHQPPSFWNPADWSNPFKKLFTEGEYANRRYFDGIQGYYGNSVALPITRGPVKINDLVAACLWDTNDSARKSLTMIATAIKAANKSVNEEFVLTRTALFNSVPDIRKLGMNLDSRGPQHLSVNTWGFLGTKAKFQFSGLRNAVPGGLRADAVCRVQGAWAKAPHCLVLPHRPAIDPKKEWEVVITLPEKSMQALLADRVFMSVVKKVVE</sequence>
<evidence type="ECO:0000313" key="4">
    <source>
        <dbReference type="Proteomes" id="UP001303160"/>
    </source>
</evidence>
<proteinExistence type="predicted"/>
<dbReference type="Proteomes" id="UP001303160">
    <property type="component" value="Unassembled WGS sequence"/>
</dbReference>
<dbReference type="GO" id="GO:0044550">
    <property type="term" value="P:secondary metabolite biosynthetic process"/>
    <property type="evidence" value="ECO:0007669"/>
    <property type="project" value="TreeGrafter"/>
</dbReference>
<reference evidence="3" key="2">
    <citation type="submission" date="2023-05" db="EMBL/GenBank/DDBJ databases">
        <authorList>
            <consortium name="Lawrence Berkeley National Laboratory"/>
            <person name="Steindorff A."/>
            <person name="Hensen N."/>
            <person name="Bonometti L."/>
            <person name="Westerberg I."/>
            <person name="Brannstrom I.O."/>
            <person name="Guillou S."/>
            <person name="Cros-Aarteil S."/>
            <person name="Calhoun S."/>
            <person name="Haridas S."/>
            <person name="Kuo A."/>
            <person name="Mondo S."/>
            <person name="Pangilinan J."/>
            <person name="Riley R."/>
            <person name="Labutti K."/>
            <person name="Andreopoulos B."/>
            <person name="Lipzen A."/>
            <person name="Chen C."/>
            <person name="Yanf M."/>
            <person name="Daum C."/>
            <person name="Ng V."/>
            <person name="Clum A."/>
            <person name="Ohm R."/>
            <person name="Martin F."/>
            <person name="Silar P."/>
            <person name="Natvig D."/>
            <person name="Lalanne C."/>
            <person name="Gautier V."/>
            <person name="Ament-Velasquez S.L."/>
            <person name="Kruys A."/>
            <person name="Hutchinson M.I."/>
            <person name="Powell A.J."/>
            <person name="Barry K."/>
            <person name="Miller A.N."/>
            <person name="Grigoriev I.V."/>
            <person name="Debuchy R."/>
            <person name="Gladieux P."/>
            <person name="Thoren M.H."/>
            <person name="Johannesson H."/>
        </authorList>
    </citation>
    <scope>NUCLEOTIDE SEQUENCE</scope>
    <source>
        <strain evidence="3">CBS 315.58</strain>
    </source>
</reference>
<dbReference type="GO" id="GO:0016747">
    <property type="term" value="F:acyltransferase activity, transferring groups other than amino-acyl groups"/>
    <property type="evidence" value="ECO:0007669"/>
    <property type="project" value="TreeGrafter"/>
</dbReference>
<dbReference type="PANTHER" id="PTHR31642">
    <property type="entry name" value="TRICHOTHECENE 3-O-ACETYLTRANSFERASE"/>
    <property type="match status" value="1"/>
</dbReference>
<accession>A0AAN6XLK5</accession>
<dbReference type="Gene3D" id="3.30.559.10">
    <property type="entry name" value="Chloramphenicol acetyltransferase-like domain"/>
    <property type="match status" value="2"/>
</dbReference>